<feature type="non-terminal residue" evidence="1">
    <location>
        <position position="186"/>
    </location>
</feature>
<sequence>RTIRVCALGLPSNLFISRGHQHGDISCIIVLYTCLKHVLRLTTVSRLSVSTTRLKIVESSMYKRPSPMTDCIPCYPSPHELAWANTYTLTNSSRYMRAQSIHTPYIAAAHKRLRRRLANSLRWKQRRRRFQTVISYLDIEASQFDSELEAYLTSGASPRRDINETLGWELSHITKRIASMSLSDAL</sequence>
<dbReference type="AlphaFoldDB" id="A0AAW0DZ60"/>
<accession>A0AAW0DZ60</accession>
<protein>
    <submittedName>
        <fullName evidence="1">Uncharacterized protein</fullName>
    </submittedName>
</protein>
<gene>
    <name evidence="1" type="ORF">R3P38DRAFT_2849400</name>
</gene>
<comment type="caution">
    <text evidence="1">The sequence shown here is derived from an EMBL/GenBank/DDBJ whole genome shotgun (WGS) entry which is preliminary data.</text>
</comment>
<evidence type="ECO:0000313" key="2">
    <source>
        <dbReference type="Proteomes" id="UP001362999"/>
    </source>
</evidence>
<organism evidence="1 2">
    <name type="scientific">Favolaschia claudopus</name>
    <dbReference type="NCBI Taxonomy" id="2862362"/>
    <lineage>
        <taxon>Eukaryota</taxon>
        <taxon>Fungi</taxon>
        <taxon>Dikarya</taxon>
        <taxon>Basidiomycota</taxon>
        <taxon>Agaricomycotina</taxon>
        <taxon>Agaricomycetes</taxon>
        <taxon>Agaricomycetidae</taxon>
        <taxon>Agaricales</taxon>
        <taxon>Marasmiineae</taxon>
        <taxon>Mycenaceae</taxon>
        <taxon>Favolaschia</taxon>
    </lineage>
</organism>
<name>A0AAW0DZ60_9AGAR</name>
<reference evidence="1 2" key="1">
    <citation type="journal article" date="2024" name="J Genomics">
        <title>Draft genome sequencing and assembly of Favolaschia claudopus CIRM-BRFM 2984 isolated from oak limbs.</title>
        <authorList>
            <person name="Navarro D."/>
            <person name="Drula E."/>
            <person name="Chaduli D."/>
            <person name="Cazenave R."/>
            <person name="Ahrendt S."/>
            <person name="Wang J."/>
            <person name="Lipzen A."/>
            <person name="Daum C."/>
            <person name="Barry K."/>
            <person name="Grigoriev I.V."/>
            <person name="Favel A."/>
            <person name="Rosso M.N."/>
            <person name="Martin F."/>
        </authorList>
    </citation>
    <scope>NUCLEOTIDE SEQUENCE [LARGE SCALE GENOMIC DNA]</scope>
    <source>
        <strain evidence="1 2">CIRM-BRFM 2984</strain>
    </source>
</reference>
<feature type="non-terminal residue" evidence="1">
    <location>
        <position position="1"/>
    </location>
</feature>
<evidence type="ECO:0000313" key="1">
    <source>
        <dbReference type="EMBL" id="KAK7055878.1"/>
    </source>
</evidence>
<keyword evidence="2" id="KW-1185">Reference proteome</keyword>
<dbReference type="EMBL" id="JAWWNJ010000005">
    <property type="protein sequence ID" value="KAK7055878.1"/>
    <property type="molecule type" value="Genomic_DNA"/>
</dbReference>
<dbReference type="Proteomes" id="UP001362999">
    <property type="component" value="Unassembled WGS sequence"/>
</dbReference>
<proteinExistence type="predicted"/>